<dbReference type="PANTHER" id="PTHR30329:SF21">
    <property type="entry name" value="LIPOPROTEIN YIAD-RELATED"/>
    <property type="match status" value="1"/>
</dbReference>
<gene>
    <name evidence="7" type="ORF">FYC62_01725</name>
</gene>
<dbReference type="PROSITE" id="PS51123">
    <property type="entry name" value="OMPA_2"/>
    <property type="match status" value="1"/>
</dbReference>
<reference evidence="7 8" key="1">
    <citation type="submission" date="2019-08" db="EMBL/GenBank/DDBJ databases">
        <title>Pedobacter sp. nov., isolated from Han river, South Korea.</title>
        <authorList>
            <person name="Lee D.-H."/>
            <person name="Kim Y.-S."/>
            <person name="Hwang E.-M."/>
            <person name="Le Tran T.C."/>
            <person name="Cha C.-J."/>
        </authorList>
    </citation>
    <scope>NUCLEOTIDE SEQUENCE [LARGE SCALE GENOMIC DNA]</scope>
    <source>
        <strain evidence="7 8">CJ43</strain>
    </source>
</reference>
<evidence type="ECO:0000256" key="3">
    <source>
        <dbReference type="ARBA" id="ARBA00023237"/>
    </source>
</evidence>
<dbReference type="InterPro" id="IPR006665">
    <property type="entry name" value="OmpA-like"/>
</dbReference>
<dbReference type="InterPro" id="IPR011659">
    <property type="entry name" value="WD40"/>
</dbReference>
<dbReference type="Proteomes" id="UP000323653">
    <property type="component" value="Chromosome"/>
</dbReference>
<sequence>MRFKNLFIIGGSICMITLGVLIAPKMLKSDDLGKANKYYEKYDYKFAIDIYEKLLEKSPSLEVAQKLANCYRFVNNTIAAERAYATVLTFPGFDPINYIYYAGILKQNGKFDQAKRNYLMYAERVPEKSDYAVKLANSCDAARLWLQNPDVNVDIENENSFNSEHSDFSPIAYANGFLIISDRWFLKSPENDKNAKVYGWTGNSFLKIYQAEQAKDSAAGVMQLTLLPEQINDKYHNGPATLNADGSAIYFTRAGVADDVDLKKAKDVVFRKTIYLASKINGIWSEATPFPYNSPYEYSVQHPALSPDGNILYFASDMPGGFGGMDLYYSEKSSNGWSKPINCGNIINSDEDEVFPFVRKDGTLYFSSRGHITIGGLDIFSSKGDKNSWKEPENLKSPYNSTRDDFGIFFFQDNLSGYLSSNRPGGKGADDIYRFYQKPKEQFYAVEGKVNEKGTGNPLSGLKIFLINKKTGEEKTTISAEDGSFKFALEKETDYTVRGDMDKFFSRQEGDITTKGATESTVFNVKFEVEKVEEAYLVRLKNIYYDFNKYNIRKDAEPELNKVVAFLNNTPSVNIELRSHTDARGKAAYNLKLSELRAASAKDYLKNKGIGKERLSSKGFGESQLLNACADGVKCSDEEHQLNRRTEFKVVKVSPVLSYLPAPFKNFR</sequence>
<feature type="domain" description="OmpA-like" evidence="6">
    <location>
        <begin position="532"/>
        <end position="654"/>
    </location>
</feature>
<dbReference type="PRINTS" id="PR01021">
    <property type="entry name" value="OMPADOMAIN"/>
</dbReference>
<dbReference type="GO" id="GO:0009279">
    <property type="term" value="C:cell outer membrane"/>
    <property type="evidence" value="ECO:0007669"/>
    <property type="project" value="UniProtKB-SubCell"/>
</dbReference>
<dbReference type="CDD" id="cd07185">
    <property type="entry name" value="OmpA_C-like"/>
    <property type="match status" value="1"/>
</dbReference>
<keyword evidence="2 4" id="KW-0472">Membrane</keyword>
<dbReference type="Pfam" id="PF13620">
    <property type="entry name" value="CarboxypepD_reg"/>
    <property type="match status" value="1"/>
</dbReference>
<dbReference type="InterPro" id="IPR011990">
    <property type="entry name" value="TPR-like_helical_dom_sf"/>
</dbReference>
<feature type="transmembrane region" description="Helical" evidence="5">
    <location>
        <begin position="6"/>
        <end position="27"/>
    </location>
</feature>
<dbReference type="Gene3D" id="3.30.1330.60">
    <property type="entry name" value="OmpA-like domain"/>
    <property type="match status" value="1"/>
</dbReference>
<accession>A0A5C0VCM2</accession>
<keyword evidence="5" id="KW-1133">Transmembrane helix</keyword>
<dbReference type="RefSeq" id="WP_149073695.1">
    <property type="nucleotide sequence ID" value="NZ_CP043329.1"/>
</dbReference>
<evidence type="ECO:0000256" key="1">
    <source>
        <dbReference type="ARBA" id="ARBA00004442"/>
    </source>
</evidence>
<evidence type="ECO:0000256" key="5">
    <source>
        <dbReference type="SAM" id="Phobius"/>
    </source>
</evidence>
<dbReference type="Pfam" id="PF00691">
    <property type="entry name" value="OmpA"/>
    <property type="match status" value="1"/>
</dbReference>
<dbReference type="SUPFAM" id="SSF82171">
    <property type="entry name" value="DPP6 N-terminal domain-like"/>
    <property type="match status" value="1"/>
</dbReference>
<organism evidence="7 8">
    <name type="scientific">Pedobacter aquae</name>
    <dbReference type="NCBI Taxonomy" id="2605747"/>
    <lineage>
        <taxon>Bacteria</taxon>
        <taxon>Pseudomonadati</taxon>
        <taxon>Bacteroidota</taxon>
        <taxon>Sphingobacteriia</taxon>
        <taxon>Sphingobacteriales</taxon>
        <taxon>Sphingobacteriaceae</taxon>
        <taxon>Pedobacter</taxon>
    </lineage>
</organism>
<dbReference type="InterPro" id="IPR036737">
    <property type="entry name" value="OmpA-like_sf"/>
</dbReference>
<dbReference type="Gene3D" id="2.60.40.1120">
    <property type="entry name" value="Carboxypeptidase-like, regulatory domain"/>
    <property type="match status" value="1"/>
</dbReference>
<dbReference type="EMBL" id="CP043329">
    <property type="protein sequence ID" value="QEK50528.1"/>
    <property type="molecule type" value="Genomic_DNA"/>
</dbReference>
<comment type="subcellular location">
    <subcellularLocation>
        <location evidence="1">Cell outer membrane</location>
    </subcellularLocation>
</comment>
<evidence type="ECO:0000313" key="7">
    <source>
        <dbReference type="EMBL" id="QEK50528.1"/>
    </source>
</evidence>
<keyword evidence="8" id="KW-1185">Reference proteome</keyword>
<dbReference type="SUPFAM" id="SSF103088">
    <property type="entry name" value="OmpA-like"/>
    <property type="match status" value="1"/>
</dbReference>
<proteinExistence type="predicted"/>
<dbReference type="Gene3D" id="1.25.40.10">
    <property type="entry name" value="Tetratricopeptide repeat domain"/>
    <property type="match status" value="1"/>
</dbReference>
<dbReference type="KEGG" id="pej:FYC62_01725"/>
<evidence type="ECO:0000256" key="2">
    <source>
        <dbReference type="ARBA" id="ARBA00023136"/>
    </source>
</evidence>
<dbReference type="AlphaFoldDB" id="A0A5C0VCM2"/>
<evidence type="ECO:0000256" key="4">
    <source>
        <dbReference type="PROSITE-ProRule" id="PRU00473"/>
    </source>
</evidence>
<keyword evidence="5" id="KW-0812">Transmembrane</keyword>
<dbReference type="Pfam" id="PF07676">
    <property type="entry name" value="PD40"/>
    <property type="match status" value="2"/>
</dbReference>
<evidence type="ECO:0000259" key="6">
    <source>
        <dbReference type="PROSITE" id="PS51123"/>
    </source>
</evidence>
<evidence type="ECO:0000313" key="8">
    <source>
        <dbReference type="Proteomes" id="UP000323653"/>
    </source>
</evidence>
<dbReference type="PANTHER" id="PTHR30329">
    <property type="entry name" value="STATOR ELEMENT OF FLAGELLAR MOTOR COMPLEX"/>
    <property type="match status" value="1"/>
</dbReference>
<dbReference type="InterPro" id="IPR006664">
    <property type="entry name" value="OMP_bac"/>
</dbReference>
<protein>
    <submittedName>
        <fullName evidence="7">OmpA family protein</fullName>
    </submittedName>
</protein>
<name>A0A5C0VCM2_9SPHI</name>
<dbReference type="SUPFAM" id="SSF48452">
    <property type="entry name" value="TPR-like"/>
    <property type="match status" value="1"/>
</dbReference>
<dbReference type="InterPro" id="IPR050330">
    <property type="entry name" value="Bact_OuterMem_StrucFunc"/>
</dbReference>
<keyword evidence="3" id="KW-0998">Cell outer membrane</keyword>